<keyword evidence="7" id="KW-0067">ATP-binding</keyword>
<dbReference type="InterPro" id="IPR002934">
    <property type="entry name" value="Polymerase_NTP_transf_dom"/>
</dbReference>
<evidence type="ECO:0000313" key="12">
    <source>
        <dbReference type="Proteomes" id="UP000535937"/>
    </source>
</evidence>
<keyword evidence="5" id="KW-0479">Metal-binding</keyword>
<evidence type="ECO:0000256" key="1">
    <source>
        <dbReference type="ARBA" id="ARBA00001946"/>
    </source>
</evidence>
<dbReference type="EMBL" id="JACHWZ010000020">
    <property type="protein sequence ID" value="MBB3062798.1"/>
    <property type="molecule type" value="Genomic_DNA"/>
</dbReference>
<comment type="similarity">
    <text evidence="9">Belongs to the MntA antitoxin family.</text>
</comment>
<dbReference type="GO" id="GO:0016779">
    <property type="term" value="F:nucleotidyltransferase activity"/>
    <property type="evidence" value="ECO:0007669"/>
    <property type="project" value="UniProtKB-KW"/>
</dbReference>
<keyword evidence="3" id="KW-0808">Transferase</keyword>
<reference evidence="11 12" key="1">
    <citation type="submission" date="2020-08" db="EMBL/GenBank/DDBJ databases">
        <title>Genomic Encyclopedia of Type Strains, Phase III (KMG-III): the genomes of soil and plant-associated and newly described type strains.</title>
        <authorList>
            <person name="Whitman W."/>
        </authorList>
    </citation>
    <scope>NUCLEOTIDE SEQUENCE [LARGE SCALE GENOMIC DNA]</scope>
    <source>
        <strain evidence="11 12">CECT 8799</strain>
    </source>
</reference>
<comment type="cofactor">
    <cofactor evidence="1">
        <name>Mg(2+)</name>
        <dbReference type="ChEBI" id="CHEBI:18420"/>
    </cofactor>
</comment>
<keyword evidence="6" id="KW-0547">Nucleotide-binding</keyword>
<dbReference type="PANTHER" id="PTHR33571:SF12">
    <property type="entry name" value="BSL3053 PROTEIN"/>
    <property type="match status" value="1"/>
</dbReference>
<evidence type="ECO:0000256" key="9">
    <source>
        <dbReference type="ARBA" id="ARBA00038276"/>
    </source>
</evidence>
<keyword evidence="8" id="KW-0460">Magnesium</keyword>
<gene>
    <name evidence="11" type="ORF">FHS09_003647</name>
</gene>
<keyword evidence="4" id="KW-0548">Nucleotidyltransferase</keyword>
<dbReference type="GO" id="GO:0005524">
    <property type="term" value="F:ATP binding"/>
    <property type="evidence" value="ECO:0007669"/>
    <property type="project" value="UniProtKB-KW"/>
</dbReference>
<accession>A0A7W4WFN9</accession>
<dbReference type="SUPFAM" id="SSF81301">
    <property type="entry name" value="Nucleotidyltransferase"/>
    <property type="match status" value="1"/>
</dbReference>
<dbReference type="Proteomes" id="UP000535937">
    <property type="component" value="Unassembled WGS sequence"/>
</dbReference>
<dbReference type="RefSeq" id="WP_183462399.1">
    <property type="nucleotide sequence ID" value="NZ_JACHWZ010000020.1"/>
</dbReference>
<dbReference type="PANTHER" id="PTHR33571">
    <property type="entry name" value="SSL8005 PROTEIN"/>
    <property type="match status" value="1"/>
</dbReference>
<sequence>MIKDIEAHSREIAELCQRYGVRRLAVFGSAATGHTHPGSDVDLLVEFDLDSTADYADRFFGLQESLQQLFGKPVDLVVESAVRNPYFRQSIEETQELLYAA</sequence>
<organism evidence="11 12">
    <name type="scientific">Microbulbifer rhizosphaerae</name>
    <dbReference type="NCBI Taxonomy" id="1562603"/>
    <lineage>
        <taxon>Bacteria</taxon>
        <taxon>Pseudomonadati</taxon>
        <taxon>Pseudomonadota</taxon>
        <taxon>Gammaproteobacteria</taxon>
        <taxon>Cellvibrionales</taxon>
        <taxon>Microbulbiferaceae</taxon>
        <taxon>Microbulbifer</taxon>
    </lineage>
</organism>
<evidence type="ECO:0000256" key="6">
    <source>
        <dbReference type="ARBA" id="ARBA00022741"/>
    </source>
</evidence>
<evidence type="ECO:0000256" key="5">
    <source>
        <dbReference type="ARBA" id="ARBA00022723"/>
    </source>
</evidence>
<proteinExistence type="inferred from homology"/>
<evidence type="ECO:0000256" key="8">
    <source>
        <dbReference type="ARBA" id="ARBA00022842"/>
    </source>
</evidence>
<dbReference type="GO" id="GO:0046872">
    <property type="term" value="F:metal ion binding"/>
    <property type="evidence" value="ECO:0007669"/>
    <property type="project" value="UniProtKB-KW"/>
</dbReference>
<dbReference type="CDD" id="cd05403">
    <property type="entry name" value="NT_KNTase_like"/>
    <property type="match status" value="1"/>
</dbReference>
<comment type="caution">
    <text evidence="11">The sequence shown here is derived from an EMBL/GenBank/DDBJ whole genome shotgun (WGS) entry which is preliminary data.</text>
</comment>
<dbReference type="InterPro" id="IPR043519">
    <property type="entry name" value="NT_sf"/>
</dbReference>
<dbReference type="InterPro" id="IPR052038">
    <property type="entry name" value="Type-VII_TA_antitoxin"/>
</dbReference>
<evidence type="ECO:0000259" key="10">
    <source>
        <dbReference type="Pfam" id="PF01909"/>
    </source>
</evidence>
<feature type="domain" description="Polymerase nucleotidyl transferase" evidence="10">
    <location>
        <begin position="14"/>
        <end position="93"/>
    </location>
</feature>
<evidence type="ECO:0000256" key="2">
    <source>
        <dbReference type="ARBA" id="ARBA00022649"/>
    </source>
</evidence>
<keyword evidence="2" id="KW-1277">Toxin-antitoxin system</keyword>
<evidence type="ECO:0000256" key="4">
    <source>
        <dbReference type="ARBA" id="ARBA00022695"/>
    </source>
</evidence>
<name>A0A7W4WFN9_9GAMM</name>
<protein>
    <recommendedName>
        <fullName evidence="10">Polymerase nucleotidyl transferase domain-containing protein</fullName>
    </recommendedName>
</protein>
<evidence type="ECO:0000256" key="7">
    <source>
        <dbReference type="ARBA" id="ARBA00022840"/>
    </source>
</evidence>
<evidence type="ECO:0000256" key="3">
    <source>
        <dbReference type="ARBA" id="ARBA00022679"/>
    </source>
</evidence>
<keyword evidence="12" id="KW-1185">Reference proteome</keyword>
<dbReference type="AlphaFoldDB" id="A0A7W4WFN9"/>
<dbReference type="Gene3D" id="3.30.460.10">
    <property type="entry name" value="Beta Polymerase, domain 2"/>
    <property type="match status" value="1"/>
</dbReference>
<evidence type="ECO:0000313" key="11">
    <source>
        <dbReference type="EMBL" id="MBB3062798.1"/>
    </source>
</evidence>
<dbReference type="Pfam" id="PF01909">
    <property type="entry name" value="NTP_transf_2"/>
    <property type="match status" value="1"/>
</dbReference>